<feature type="region of interest" description="Disordered" evidence="8">
    <location>
        <begin position="1"/>
        <end position="21"/>
    </location>
</feature>
<feature type="transmembrane region" description="Helical" evidence="7">
    <location>
        <begin position="183"/>
        <end position="203"/>
    </location>
</feature>
<evidence type="ECO:0000313" key="11">
    <source>
        <dbReference type="Proteomes" id="UP001549321"/>
    </source>
</evidence>
<evidence type="ECO:0000256" key="7">
    <source>
        <dbReference type="RuleBase" id="RU363032"/>
    </source>
</evidence>
<evidence type="ECO:0000256" key="6">
    <source>
        <dbReference type="ARBA" id="ARBA00023136"/>
    </source>
</evidence>
<dbReference type="EMBL" id="JBEPSM010000004">
    <property type="protein sequence ID" value="MET4636326.1"/>
    <property type="molecule type" value="Genomic_DNA"/>
</dbReference>
<name>A0ABV2R6L8_9HYPH</name>
<keyword evidence="4 7" id="KW-0812">Transmembrane</keyword>
<evidence type="ECO:0000256" key="3">
    <source>
        <dbReference type="ARBA" id="ARBA00022475"/>
    </source>
</evidence>
<feature type="domain" description="ABC transmembrane type-1" evidence="9">
    <location>
        <begin position="95"/>
        <end position="309"/>
    </location>
</feature>
<organism evidence="10 11">
    <name type="scientific">Kaistia defluvii</name>
    <dbReference type="NCBI Taxonomy" id="410841"/>
    <lineage>
        <taxon>Bacteria</taxon>
        <taxon>Pseudomonadati</taxon>
        <taxon>Pseudomonadota</taxon>
        <taxon>Alphaproteobacteria</taxon>
        <taxon>Hyphomicrobiales</taxon>
        <taxon>Kaistiaceae</taxon>
        <taxon>Kaistia</taxon>
    </lineage>
</organism>
<evidence type="ECO:0000259" key="9">
    <source>
        <dbReference type="PROSITE" id="PS50928"/>
    </source>
</evidence>
<protein>
    <submittedName>
        <fullName evidence="10">ABC-type sugar transport system permease subunit</fullName>
    </submittedName>
</protein>
<dbReference type="InterPro" id="IPR051393">
    <property type="entry name" value="ABC_transporter_permease"/>
</dbReference>
<evidence type="ECO:0000256" key="8">
    <source>
        <dbReference type="SAM" id="MobiDB-lite"/>
    </source>
</evidence>
<accession>A0ABV2R6L8</accession>
<dbReference type="Pfam" id="PF00528">
    <property type="entry name" value="BPD_transp_1"/>
    <property type="match status" value="1"/>
</dbReference>
<keyword evidence="10" id="KW-0762">Sugar transport</keyword>
<sequence>MAETANLATAPNRMAKRDPRRAGAAGSRRVFIRKETLIALLFVLPGLALAILFKLVPLLRGIWLSFLETRGFEDPTFAGLANYRTMLADPSVHDSFRNALIAFATLPVWIVLPLVLAFLLFQKTPGWKFFRAAFFLPYMIAPIVVGIMFRQILAPDGPLNAVLRAIGLAPLAIEWLNGPTSALLALTAVALWSFFGLGVLTYLSGLSTVSEEVVEAAKLDGAGFWRLLFHIIMPLLKSVIGYWAVLCTSGILIWMFPLIYALTKGGPGTATVLPEFLVFTTTFQFLDRGLGAAIGMALFVFVAIVSAFVVRRMYVEGAQKK</sequence>
<dbReference type="Proteomes" id="UP001549321">
    <property type="component" value="Unassembled WGS sequence"/>
</dbReference>
<evidence type="ECO:0000256" key="5">
    <source>
        <dbReference type="ARBA" id="ARBA00022989"/>
    </source>
</evidence>
<keyword evidence="5 7" id="KW-1133">Transmembrane helix</keyword>
<keyword evidence="2 7" id="KW-0813">Transport</keyword>
<feature type="transmembrane region" description="Helical" evidence="7">
    <location>
        <begin position="292"/>
        <end position="310"/>
    </location>
</feature>
<dbReference type="SUPFAM" id="SSF161098">
    <property type="entry name" value="MetI-like"/>
    <property type="match status" value="1"/>
</dbReference>
<comment type="subcellular location">
    <subcellularLocation>
        <location evidence="1 7">Cell membrane</location>
        <topology evidence="1 7">Multi-pass membrane protein</topology>
    </subcellularLocation>
</comment>
<feature type="transmembrane region" description="Helical" evidence="7">
    <location>
        <begin position="240"/>
        <end position="262"/>
    </location>
</feature>
<dbReference type="RefSeq" id="WP_354553879.1">
    <property type="nucleotide sequence ID" value="NZ_JBEPSM010000004.1"/>
</dbReference>
<dbReference type="CDD" id="cd06261">
    <property type="entry name" value="TM_PBP2"/>
    <property type="match status" value="1"/>
</dbReference>
<keyword evidence="11" id="KW-1185">Reference proteome</keyword>
<proteinExistence type="inferred from homology"/>
<comment type="similarity">
    <text evidence="7">Belongs to the binding-protein-dependent transport system permease family.</text>
</comment>
<dbReference type="InterPro" id="IPR000515">
    <property type="entry name" value="MetI-like"/>
</dbReference>
<dbReference type="PANTHER" id="PTHR30193">
    <property type="entry name" value="ABC TRANSPORTER PERMEASE PROTEIN"/>
    <property type="match status" value="1"/>
</dbReference>
<evidence type="ECO:0000256" key="1">
    <source>
        <dbReference type="ARBA" id="ARBA00004651"/>
    </source>
</evidence>
<dbReference type="Gene3D" id="1.10.3720.10">
    <property type="entry name" value="MetI-like"/>
    <property type="match status" value="1"/>
</dbReference>
<dbReference type="PANTHER" id="PTHR30193:SF37">
    <property type="entry name" value="INNER MEMBRANE ABC TRANSPORTER PERMEASE PROTEIN YCJO"/>
    <property type="match status" value="1"/>
</dbReference>
<gene>
    <name evidence="10" type="ORF">ABIE08_004284</name>
</gene>
<evidence type="ECO:0000256" key="4">
    <source>
        <dbReference type="ARBA" id="ARBA00022692"/>
    </source>
</evidence>
<keyword evidence="6 7" id="KW-0472">Membrane</keyword>
<comment type="caution">
    <text evidence="10">The sequence shown here is derived from an EMBL/GenBank/DDBJ whole genome shotgun (WGS) entry which is preliminary data.</text>
</comment>
<feature type="transmembrane region" description="Helical" evidence="7">
    <location>
        <begin position="37"/>
        <end position="56"/>
    </location>
</feature>
<reference evidence="10 11" key="1">
    <citation type="submission" date="2024-06" db="EMBL/GenBank/DDBJ databases">
        <title>Sorghum-associated microbial communities from plants grown in Nebraska, USA.</title>
        <authorList>
            <person name="Schachtman D."/>
        </authorList>
    </citation>
    <scope>NUCLEOTIDE SEQUENCE [LARGE SCALE GENOMIC DNA]</scope>
    <source>
        <strain evidence="10 11">3207</strain>
    </source>
</reference>
<feature type="transmembrane region" description="Helical" evidence="7">
    <location>
        <begin position="99"/>
        <end position="121"/>
    </location>
</feature>
<dbReference type="PROSITE" id="PS50928">
    <property type="entry name" value="ABC_TM1"/>
    <property type="match status" value="1"/>
</dbReference>
<dbReference type="InterPro" id="IPR035906">
    <property type="entry name" value="MetI-like_sf"/>
</dbReference>
<evidence type="ECO:0000256" key="2">
    <source>
        <dbReference type="ARBA" id="ARBA00022448"/>
    </source>
</evidence>
<feature type="transmembrane region" description="Helical" evidence="7">
    <location>
        <begin position="133"/>
        <end position="153"/>
    </location>
</feature>
<keyword evidence="3" id="KW-1003">Cell membrane</keyword>
<evidence type="ECO:0000313" key="10">
    <source>
        <dbReference type="EMBL" id="MET4636326.1"/>
    </source>
</evidence>